<name>A0A8J7MBR5_9BACT</name>
<keyword evidence="1" id="KW-0732">Signal</keyword>
<evidence type="ECO:0000313" key="2">
    <source>
        <dbReference type="EMBL" id="MBK1789571.1"/>
    </source>
</evidence>
<keyword evidence="3" id="KW-1185">Reference proteome</keyword>
<gene>
    <name evidence="2" type="ORF">JIN82_00230</name>
</gene>
<evidence type="ECO:0008006" key="4">
    <source>
        <dbReference type="Google" id="ProtNLM"/>
    </source>
</evidence>
<dbReference type="NCBIfam" id="NF047637">
    <property type="entry name" value="lipo_CC0125"/>
    <property type="match status" value="1"/>
</dbReference>
<dbReference type="AlphaFoldDB" id="A0A8J7MBR5"/>
<dbReference type="EMBL" id="JAENIM010000007">
    <property type="protein sequence ID" value="MBK1789571.1"/>
    <property type="molecule type" value="Genomic_DNA"/>
</dbReference>
<dbReference type="Proteomes" id="UP000624703">
    <property type="component" value="Unassembled WGS sequence"/>
</dbReference>
<organism evidence="2 3">
    <name type="scientific">Persicirhabdus sediminis</name>
    <dbReference type="NCBI Taxonomy" id="454144"/>
    <lineage>
        <taxon>Bacteria</taxon>
        <taxon>Pseudomonadati</taxon>
        <taxon>Verrucomicrobiota</taxon>
        <taxon>Verrucomicrobiia</taxon>
        <taxon>Verrucomicrobiales</taxon>
        <taxon>Verrucomicrobiaceae</taxon>
        <taxon>Persicirhabdus</taxon>
    </lineage>
</organism>
<proteinExistence type="predicted"/>
<accession>A0A8J7MBR5</accession>
<feature type="signal peptide" evidence="1">
    <location>
        <begin position="1"/>
        <end position="29"/>
    </location>
</feature>
<dbReference type="RefSeq" id="WP_200309538.1">
    <property type="nucleotide sequence ID" value="NZ_JAENIM010000007.1"/>
</dbReference>
<feature type="chain" id="PRO_5035287989" description="Lipoprotein" evidence="1">
    <location>
        <begin position="30"/>
        <end position="205"/>
    </location>
</feature>
<protein>
    <recommendedName>
        <fullName evidence="4">Lipoprotein</fullName>
    </recommendedName>
</protein>
<comment type="caution">
    <text evidence="2">The sequence shown here is derived from an EMBL/GenBank/DDBJ whole genome shotgun (WGS) entry which is preliminary data.</text>
</comment>
<evidence type="ECO:0000313" key="3">
    <source>
        <dbReference type="Proteomes" id="UP000624703"/>
    </source>
</evidence>
<evidence type="ECO:0000256" key="1">
    <source>
        <dbReference type="SAM" id="SignalP"/>
    </source>
</evidence>
<sequence length="205" mass="23539">MTLALRFLGLSAAVMISIFLSSCSSFTSAAYRPETAKPEAPWKGKDKTWGGYSATAQSNSSWKVYYRSYNDLDEEKCQKLCLLRAAEICLQQGEDVFYVSQLEVETKAEISSFPERTLPGYWKSKAYQTSIQLYNGERMPVTRYRDEWQDEKVIPAHLVSNTIVESSLLMTFHQQSKTQSVYHAREVMADGVKHWPYLSRDFLKL</sequence>
<reference evidence="2" key="1">
    <citation type="submission" date="2021-01" db="EMBL/GenBank/DDBJ databases">
        <title>Modified the classification status of verrucomicrobia.</title>
        <authorList>
            <person name="Feng X."/>
        </authorList>
    </citation>
    <scope>NUCLEOTIDE SEQUENCE</scope>
    <source>
        <strain evidence="2">_KCTC 22039</strain>
    </source>
</reference>
<dbReference type="PROSITE" id="PS51257">
    <property type="entry name" value="PROKAR_LIPOPROTEIN"/>
    <property type="match status" value="1"/>
</dbReference>